<keyword evidence="4" id="KW-1185">Reference proteome</keyword>
<dbReference type="PANTHER" id="PTHR42781">
    <property type="entry name" value="SPERMIDINE/PUTRESCINE IMPORT ATP-BINDING PROTEIN POTA"/>
    <property type="match status" value="1"/>
</dbReference>
<name>A0A841PLD5_9HYPH</name>
<protein>
    <submittedName>
        <fullName evidence="3">ABC-type Fe3+/spermidine/putrescine transport system ATPase subunit</fullName>
    </submittedName>
</protein>
<dbReference type="AlphaFoldDB" id="A0A841PLD5"/>
<feature type="non-terminal residue" evidence="3">
    <location>
        <position position="61"/>
    </location>
</feature>
<dbReference type="GO" id="GO:0016887">
    <property type="term" value="F:ATP hydrolysis activity"/>
    <property type="evidence" value="ECO:0007669"/>
    <property type="project" value="InterPro"/>
</dbReference>
<organism evidence="3 4">
    <name type="scientific">Mesorhizobium sangaii</name>
    <dbReference type="NCBI Taxonomy" id="505389"/>
    <lineage>
        <taxon>Bacteria</taxon>
        <taxon>Pseudomonadati</taxon>
        <taxon>Pseudomonadota</taxon>
        <taxon>Alphaproteobacteria</taxon>
        <taxon>Hyphomicrobiales</taxon>
        <taxon>Phyllobacteriaceae</taxon>
        <taxon>Mesorhizobium</taxon>
    </lineage>
</organism>
<dbReference type="InterPro" id="IPR027417">
    <property type="entry name" value="P-loop_NTPase"/>
</dbReference>
<comment type="caution">
    <text evidence="3">The sequence shown here is derived from an EMBL/GenBank/DDBJ whole genome shotgun (WGS) entry which is preliminary data.</text>
</comment>
<evidence type="ECO:0000313" key="4">
    <source>
        <dbReference type="Proteomes" id="UP000556329"/>
    </source>
</evidence>
<evidence type="ECO:0000259" key="2">
    <source>
        <dbReference type="Pfam" id="PF00005"/>
    </source>
</evidence>
<dbReference type="GO" id="GO:0005524">
    <property type="term" value="F:ATP binding"/>
    <property type="evidence" value="ECO:0007669"/>
    <property type="project" value="InterPro"/>
</dbReference>
<accession>A0A841PLD5</accession>
<dbReference type="PANTHER" id="PTHR42781:SF4">
    <property type="entry name" value="SPERMIDINE_PUTRESCINE IMPORT ATP-BINDING PROTEIN POTA"/>
    <property type="match status" value="1"/>
</dbReference>
<feature type="domain" description="ABC transporter" evidence="2">
    <location>
        <begin position="22"/>
        <end position="60"/>
    </location>
</feature>
<dbReference type="Proteomes" id="UP000556329">
    <property type="component" value="Unassembled WGS sequence"/>
</dbReference>
<dbReference type="EMBL" id="JACHEF010000027">
    <property type="protein sequence ID" value="MBB6414423.1"/>
    <property type="molecule type" value="Genomic_DNA"/>
</dbReference>
<dbReference type="SUPFAM" id="SSF52540">
    <property type="entry name" value="P-loop containing nucleoside triphosphate hydrolases"/>
    <property type="match status" value="1"/>
</dbReference>
<dbReference type="InterPro" id="IPR050093">
    <property type="entry name" value="ABC_SmlMolc_Importer"/>
</dbReference>
<reference evidence="3 4" key="1">
    <citation type="submission" date="2020-08" db="EMBL/GenBank/DDBJ databases">
        <title>Genomic Encyclopedia of Type Strains, Phase IV (KMG-IV): sequencing the most valuable type-strain genomes for metagenomic binning, comparative biology and taxonomic classification.</title>
        <authorList>
            <person name="Goeker M."/>
        </authorList>
    </citation>
    <scope>NUCLEOTIDE SEQUENCE [LARGE SCALE GENOMIC DNA]</scope>
    <source>
        <strain evidence="3 4">DSM 100039</strain>
    </source>
</reference>
<proteinExistence type="predicted"/>
<dbReference type="Pfam" id="PF00005">
    <property type="entry name" value="ABC_tran"/>
    <property type="match status" value="1"/>
</dbReference>
<dbReference type="Gene3D" id="3.40.50.300">
    <property type="entry name" value="P-loop containing nucleotide triphosphate hydrolases"/>
    <property type="match status" value="1"/>
</dbReference>
<gene>
    <name evidence="3" type="ORF">HNQ71_007133</name>
</gene>
<evidence type="ECO:0000313" key="3">
    <source>
        <dbReference type="EMBL" id="MBB6414423.1"/>
    </source>
</evidence>
<evidence type="ECO:0000256" key="1">
    <source>
        <dbReference type="ARBA" id="ARBA00022448"/>
    </source>
</evidence>
<dbReference type="InterPro" id="IPR003439">
    <property type="entry name" value="ABC_transporter-like_ATP-bd"/>
</dbReference>
<sequence length="61" mass="6401">MKGETVTVRQIGKRYESVTAVEDVSLDVKAGEFLSLLGPSGSGKTTLLMMIAGFELPTAGL</sequence>
<keyword evidence="1" id="KW-0813">Transport</keyword>
<dbReference type="RefSeq" id="WP_184879609.1">
    <property type="nucleotide sequence ID" value="NZ_JACHEF010000027.1"/>
</dbReference>